<evidence type="ECO:0000313" key="2">
    <source>
        <dbReference type="Proteomes" id="UP000585258"/>
    </source>
</evidence>
<dbReference type="Proteomes" id="UP000585258">
    <property type="component" value="Unassembled WGS sequence"/>
</dbReference>
<accession>A0A7X0S8R1</accession>
<dbReference type="RefSeq" id="WP_185163006.1">
    <property type="nucleotide sequence ID" value="NZ_JACKWY010000001.1"/>
</dbReference>
<dbReference type="NCBIfam" id="TIGR01784">
    <property type="entry name" value="T_den_put_tspse"/>
    <property type="match status" value="1"/>
</dbReference>
<dbReference type="InterPro" id="IPR010106">
    <property type="entry name" value="RpnA"/>
</dbReference>
<gene>
    <name evidence="1" type="ORF">H7E68_00060</name>
</gene>
<sequence length="274" mass="32017">MSKTLKELNLEDDFLFAKVMTDERICKELLEKLLNIEIEKITMPEDQKTINILLGSKGIRLDIYVKDENNTVYNVEMQRGSHKNLPKRLRYYQGNIDLDLISKGEKYDSLVKSYIIFICTFDLFKKGRHKYTFESICLEDNSIKLNDESQKIILNTKGVMNDLDEELLEFLKYVECSNEDTAQKSKGALVKHVHERVEEVKNDVSMEVEFMTLLERDREKIEEGIEKGIEKGIEQQKRTLILKQYNKGFTIEYIADINDFTVEYVSEIITLGKG</sequence>
<dbReference type="PANTHER" id="PTHR41317:SF1">
    <property type="entry name" value="PD-(D_E)XK NUCLEASE FAMILY TRANSPOSASE"/>
    <property type="match status" value="1"/>
</dbReference>
<dbReference type="EMBL" id="JACKWY010000001">
    <property type="protein sequence ID" value="MBB6713121.1"/>
    <property type="molecule type" value="Genomic_DNA"/>
</dbReference>
<protein>
    <submittedName>
        <fullName evidence="1">Rpn family recombination-promoting nuclease/putative transposase</fullName>
    </submittedName>
</protein>
<reference evidence="1 2" key="1">
    <citation type="submission" date="2020-08" db="EMBL/GenBank/DDBJ databases">
        <title>Clostridia isolated from Swiss meat.</title>
        <authorList>
            <person name="Wambui J."/>
            <person name="Stevens M.J.A."/>
            <person name="Stephan R."/>
        </authorList>
    </citation>
    <scope>NUCLEOTIDE SEQUENCE [LARGE SCALE GENOMIC DNA]</scope>
    <source>
        <strain evidence="1 2">CM001</strain>
    </source>
</reference>
<dbReference type="PANTHER" id="PTHR41317">
    <property type="entry name" value="PD-(D_E)XK NUCLEASE FAMILY TRANSPOSASE"/>
    <property type="match status" value="1"/>
</dbReference>
<proteinExistence type="predicted"/>
<name>A0A7X0S8R1_9CLOT</name>
<evidence type="ECO:0000313" key="1">
    <source>
        <dbReference type="EMBL" id="MBB6713121.1"/>
    </source>
</evidence>
<dbReference type="AlphaFoldDB" id="A0A7X0S8R1"/>
<comment type="caution">
    <text evidence="1">The sequence shown here is derived from an EMBL/GenBank/DDBJ whole genome shotgun (WGS) entry which is preliminary data.</text>
</comment>
<dbReference type="Pfam" id="PF12784">
    <property type="entry name" value="PDDEXK_2"/>
    <property type="match status" value="1"/>
</dbReference>
<organism evidence="1 2">
    <name type="scientific">Clostridium gasigenes</name>
    <dbReference type="NCBI Taxonomy" id="94869"/>
    <lineage>
        <taxon>Bacteria</taxon>
        <taxon>Bacillati</taxon>
        <taxon>Bacillota</taxon>
        <taxon>Clostridia</taxon>
        <taxon>Eubacteriales</taxon>
        <taxon>Clostridiaceae</taxon>
        <taxon>Clostridium</taxon>
    </lineage>
</organism>